<evidence type="ECO:0000256" key="8">
    <source>
        <dbReference type="ARBA" id="ARBA00022884"/>
    </source>
</evidence>
<evidence type="ECO:0000313" key="14">
    <source>
        <dbReference type="Proteomes" id="UP001169242"/>
    </source>
</evidence>
<dbReference type="GO" id="GO:0019843">
    <property type="term" value="F:rRNA binding"/>
    <property type="evidence" value="ECO:0007669"/>
    <property type="project" value="UniProtKB-KW"/>
</dbReference>
<feature type="domain" description="EngC GTPase" evidence="11">
    <location>
        <begin position="79"/>
        <end position="226"/>
    </location>
</feature>
<dbReference type="Pfam" id="PF03193">
    <property type="entry name" value="RsgA_GTPase"/>
    <property type="match status" value="1"/>
</dbReference>
<evidence type="ECO:0000256" key="7">
    <source>
        <dbReference type="ARBA" id="ARBA00022833"/>
    </source>
</evidence>
<keyword evidence="2 10" id="KW-0690">Ribosome biogenesis</keyword>
<dbReference type="GO" id="GO:0003924">
    <property type="term" value="F:GTPase activity"/>
    <property type="evidence" value="ECO:0007669"/>
    <property type="project" value="UniProtKB-UniRule"/>
</dbReference>
<evidence type="ECO:0000256" key="5">
    <source>
        <dbReference type="ARBA" id="ARBA00022741"/>
    </source>
</evidence>
<organism evidence="13 14">
    <name type="scientific">Holtiella tumoricola</name>
    <dbReference type="NCBI Taxonomy" id="3018743"/>
    <lineage>
        <taxon>Bacteria</taxon>
        <taxon>Bacillati</taxon>
        <taxon>Bacillota</taxon>
        <taxon>Clostridia</taxon>
        <taxon>Lachnospirales</taxon>
        <taxon>Cellulosilyticaceae</taxon>
        <taxon>Holtiella</taxon>
    </lineage>
</organism>
<feature type="binding site" evidence="10">
    <location>
        <position position="257"/>
    </location>
    <ligand>
        <name>Zn(2+)</name>
        <dbReference type="ChEBI" id="CHEBI:29105"/>
    </ligand>
</feature>
<dbReference type="GO" id="GO:0005737">
    <property type="term" value="C:cytoplasm"/>
    <property type="evidence" value="ECO:0007669"/>
    <property type="project" value="UniProtKB-SubCell"/>
</dbReference>
<reference evidence="13" key="1">
    <citation type="journal article" date="2023" name="Int. J. Syst. Evol. Microbiol.">
        <title>&lt;i&gt;Holtiella tumoricola&lt;/i&gt; gen. nov. sp. nov., isolated from a human clinical sample.</title>
        <authorList>
            <person name="Allen-Vercoe E."/>
            <person name="Daigneault M.C."/>
            <person name="Vancuren S.J."/>
            <person name="Cochrane K."/>
            <person name="O'Neal L.L."/>
            <person name="Sankaranarayanan K."/>
            <person name="Lawson P.A."/>
        </authorList>
    </citation>
    <scope>NUCLEOTIDE SEQUENCE</scope>
    <source>
        <strain evidence="13">CC70A</strain>
    </source>
</reference>
<evidence type="ECO:0000256" key="10">
    <source>
        <dbReference type="HAMAP-Rule" id="MF_01820"/>
    </source>
</evidence>
<dbReference type="Pfam" id="PF16745">
    <property type="entry name" value="RsgA_N"/>
    <property type="match status" value="1"/>
</dbReference>
<dbReference type="EC" id="3.6.1.-" evidence="10"/>
<dbReference type="GO" id="GO:0046872">
    <property type="term" value="F:metal ion binding"/>
    <property type="evidence" value="ECO:0007669"/>
    <property type="project" value="UniProtKB-KW"/>
</dbReference>
<dbReference type="PANTHER" id="PTHR32120:SF11">
    <property type="entry name" value="SMALL RIBOSOMAL SUBUNIT BIOGENESIS GTPASE RSGA 1, MITOCHONDRIAL-RELATED"/>
    <property type="match status" value="1"/>
</dbReference>
<dbReference type="PROSITE" id="PS51721">
    <property type="entry name" value="G_CP"/>
    <property type="match status" value="1"/>
</dbReference>
<dbReference type="InterPro" id="IPR010914">
    <property type="entry name" value="RsgA_GTPase_dom"/>
</dbReference>
<feature type="binding site" evidence="10">
    <location>
        <position position="265"/>
    </location>
    <ligand>
        <name>Zn(2+)</name>
        <dbReference type="ChEBI" id="CHEBI:29105"/>
    </ligand>
</feature>
<feature type="binding site" evidence="10">
    <location>
        <begin position="170"/>
        <end position="178"/>
    </location>
    <ligand>
        <name>GTP</name>
        <dbReference type="ChEBI" id="CHEBI:37565"/>
    </ligand>
</feature>
<dbReference type="InterPro" id="IPR031944">
    <property type="entry name" value="RsgA_N"/>
</dbReference>
<keyword evidence="7 10" id="KW-0862">Zinc</keyword>
<evidence type="ECO:0000256" key="1">
    <source>
        <dbReference type="ARBA" id="ARBA00022490"/>
    </source>
</evidence>
<keyword evidence="9 10" id="KW-0342">GTP-binding</keyword>
<dbReference type="GO" id="GO:0042274">
    <property type="term" value="P:ribosomal small subunit biogenesis"/>
    <property type="evidence" value="ECO:0007669"/>
    <property type="project" value="UniProtKB-UniRule"/>
</dbReference>
<dbReference type="CDD" id="cd01854">
    <property type="entry name" value="YjeQ_EngC"/>
    <property type="match status" value="1"/>
</dbReference>
<keyword evidence="5 10" id="KW-0547">Nucleotide-binding</keyword>
<keyword evidence="3 10" id="KW-0479">Metal-binding</keyword>
<dbReference type="SUPFAM" id="SSF52540">
    <property type="entry name" value="P-loop containing nucleoside triphosphate hydrolases"/>
    <property type="match status" value="1"/>
</dbReference>
<comment type="function">
    <text evidence="10">One of several proteins that assist in the late maturation steps of the functional core of the 30S ribosomal subunit. Helps release RbfA from mature subunits. May play a role in the assembly of ribosomal proteins into the subunit. Circularly permuted GTPase that catalyzes slow GTP hydrolysis, GTPase activity is stimulated by the 30S ribosomal subunit.</text>
</comment>
<dbReference type="PANTHER" id="PTHR32120">
    <property type="entry name" value="SMALL RIBOSOMAL SUBUNIT BIOGENESIS GTPASE RSGA"/>
    <property type="match status" value="1"/>
</dbReference>
<dbReference type="PROSITE" id="PS50936">
    <property type="entry name" value="ENGC_GTPASE"/>
    <property type="match status" value="1"/>
</dbReference>
<dbReference type="GO" id="GO:0005525">
    <property type="term" value="F:GTP binding"/>
    <property type="evidence" value="ECO:0007669"/>
    <property type="project" value="UniProtKB-UniRule"/>
</dbReference>
<comment type="cofactor">
    <cofactor evidence="10">
        <name>Zn(2+)</name>
        <dbReference type="ChEBI" id="CHEBI:29105"/>
    </cofactor>
    <text evidence="10">Binds 1 zinc ion per subunit.</text>
</comment>
<dbReference type="SUPFAM" id="SSF50249">
    <property type="entry name" value="Nucleic acid-binding proteins"/>
    <property type="match status" value="1"/>
</dbReference>
<keyword evidence="8 10" id="KW-0694">RNA-binding</keyword>
<name>A0AA42DQ12_9FIRM</name>
<accession>A0AA42DQ12</accession>
<evidence type="ECO:0000259" key="11">
    <source>
        <dbReference type="PROSITE" id="PS50936"/>
    </source>
</evidence>
<comment type="caution">
    <text evidence="13">The sequence shown here is derived from an EMBL/GenBank/DDBJ whole genome shotgun (WGS) entry which is preliminary data.</text>
</comment>
<evidence type="ECO:0000256" key="4">
    <source>
        <dbReference type="ARBA" id="ARBA00022730"/>
    </source>
</evidence>
<dbReference type="Gene3D" id="1.10.40.50">
    <property type="entry name" value="Probable gtpase engc, domain 3"/>
    <property type="match status" value="1"/>
</dbReference>
<keyword evidence="1 10" id="KW-0963">Cytoplasm</keyword>
<dbReference type="InterPro" id="IPR027417">
    <property type="entry name" value="P-loop_NTPase"/>
</dbReference>
<dbReference type="Gene3D" id="2.40.50.140">
    <property type="entry name" value="Nucleic acid-binding proteins"/>
    <property type="match status" value="1"/>
</dbReference>
<dbReference type="EMBL" id="JAQIFT010000059">
    <property type="protein sequence ID" value="MDA3733110.1"/>
    <property type="molecule type" value="Genomic_DNA"/>
</dbReference>
<comment type="similarity">
    <text evidence="10">Belongs to the TRAFAC class YlqF/YawG GTPase family. RsgA subfamily.</text>
</comment>
<dbReference type="Proteomes" id="UP001169242">
    <property type="component" value="Unassembled WGS sequence"/>
</dbReference>
<dbReference type="CDD" id="cd04466">
    <property type="entry name" value="S1_YloQ_GTPase"/>
    <property type="match status" value="1"/>
</dbReference>
<evidence type="ECO:0000256" key="9">
    <source>
        <dbReference type="ARBA" id="ARBA00023134"/>
    </source>
</evidence>
<feature type="binding site" evidence="10">
    <location>
        <begin position="119"/>
        <end position="122"/>
    </location>
    <ligand>
        <name>GTP</name>
        <dbReference type="ChEBI" id="CHEBI:37565"/>
    </ligand>
</feature>
<sequence>MQGTIIKGIAGFYYVRVEKEVFECKARGKFRKEGLVPLIGDEVCIEVDEDNQDNHYAYKQGQIVDILPRQNKLIRPPVANVDQGLIVFAVTYPEIHLDLLDRFLIMVELEGIKPYIILNKIDGTKPETYEWIVEGYKKSGYDVLCVSAKQNIGLDEIRQVLKDKISFFAGPSGVGKSTLLNAIEPHLKLQTGDVSEKIKRGKHTTRHVELLPFSEGGYVLDTPGFTSLQFEEIPENDLKFYFPEFKRYEGQCKFSGCSHIHEPKCAVKEALERDELFKPRYENYVTYYNQLKETRKW</sequence>
<dbReference type="AlphaFoldDB" id="A0AA42DQ12"/>
<evidence type="ECO:0000256" key="6">
    <source>
        <dbReference type="ARBA" id="ARBA00022801"/>
    </source>
</evidence>
<proteinExistence type="inferred from homology"/>
<dbReference type="InterPro" id="IPR004881">
    <property type="entry name" value="Ribosome_biogen_GTPase_RsgA"/>
</dbReference>
<evidence type="ECO:0000256" key="3">
    <source>
        <dbReference type="ARBA" id="ARBA00022723"/>
    </source>
</evidence>
<dbReference type="HAMAP" id="MF_01820">
    <property type="entry name" value="GTPase_RsgA"/>
    <property type="match status" value="1"/>
</dbReference>
<feature type="binding site" evidence="10">
    <location>
        <position position="252"/>
    </location>
    <ligand>
        <name>Zn(2+)</name>
        <dbReference type="ChEBI" id="CHEBI:29105"/>
    </ligand>
</feature>
<dbReference type="InterPro" id="IPR030378">
    <property type="entry name" value="G_CP_dom"/>
</dbReference>
<evidence type="ECO:0000313" key="13">
    <source>
        <dbReference type="EMBL" id="MDA3733110.1"/>
    </source>
</evidence>
<keyword evidence="6 10" id="KW-0378">Hydrolase</keyword>
<evidence type="ECO:0000259" key="12">
    <source>
        <dbReference type="PROSITE" id="PS51721"/>
    </source>
</evidence>
<feature type="domain" description="CP-type G" evidence="12">
    <location>
        <begin position="70"/>
        <end position="228"/>
    </location>
</feature>
<gene>
    <name evidence="10 13" type="primary">rsgA</name>
    <name evidence="13" type="ORF">PBV87_16660</name>
</gene>
<comment type="subunit">
    <text evidence="10">Monomer. Associates with 30S ribosomal subunit, binds 16S rRNA.</text>
</comment>
<dbReference type="RefSeq" id="WP_271013020.1">
    <property type="nucleotide sequence ID" value="NZ_JAQIFT010000059.1"/>
</dbReference>
<evidence type="ECO:0000256" key="2">
    <source>
        <dbReference type="ARBA" id="ARBA00022517"/>
    </source>
</evidence>
<protein>
    <recommendedName>
        <fullName evidence="10">Small ribosomal subunit biogenesis GTPase RsgA</fullName>
        <ecNumber evidence="10">3.6.1.-</ecNumber>
    </recommendedName>
</protein>
<comment type="subcellular location">
    <subcellularLocation>
        <location evidence="10">Cytoplasm</location>
    </subcellularLocation>
</comment>
<feature type="binding site" evidence="10">
    <location>
        <position position="259"/>
    </location>
    <ligand>
        <name>Zn(2+)</name>
        <dbReference type="ChEBI" id="CHEBI:29105"/>
    </ligand>
</feature>
<dbReference type="NCBIfam" id="TIGR00157">
    <property type="entry name" value="ribosome small subunit-dependent GTPase A"/>
    <property type="match status" value="1"/>
</dbReference>
<keyword evidence="4 10" id="KW-0699">rRNA-binding</keyword>
<dbReference type="Gene3D" id="3.40.50.300">
    <property type="entry name" value="P-loop containing nucleotide triphosphate hydrolases"/>
    <property type="match status" value="1"/>
</dbReference>
<dbReference type="InterPro" id="IPR012340">
    <property type="entry name" value="NA-bd_OB-fold"/>
</dbReference>
<keyword evidence="14" id="KW-1185">Reference proteome</keyword>